<dbReference type="CDD" id="cd00761">
    <property type="entry name" value="Glyco_tranf_GTA_type"/>
    <property type="match status" value="1"/>
</dbReference>
<dbReference type="SUPFAM" id="SSF53448">
    <property type="entry name" value="Nucleotide-diphospho-sugar transferases"/>
    <property type="match status" value="1"/>
</dbReference>
<dbReference type="Proteomes" id="UP000260793">
    <property type="component" value="Unassembled WGS sequence"/>
</dbReference>
<dbReference type="PANTHER" id="PTHR22916">
    <property type="entry name" value="GLYCOSYLTRANSFERASE"/>
    <property type="match status" value="1"/>
</dbReference>
<dbReference type="Gene3D" id="3.90.550.10">
    <property type="entry name" value="Spore Coat Polysaccharide Biosynthesis Protein SpsA, Chain A"/>
    <property type="match status" value="1"/>
</dbReference>
<sequence>MLTVFTPTYNRGEKLKRLYSSLLDQCNSDFEWLIVDDGSTDDTEAIVNTFFTSEFPIRYYRKENGGKHTAYNYALKVAKGDYFVCIDSDDWLSKEAISNILEVCTETNTNILMAYKSDVNGNLLSNNFPETVTKAGILELSNFYRCTGEFTLVFLTEFARKYPFPVFDGEKFVTESVIYDKMFENEKALLLSEVVTICEYQNDGLTNNLNEIMKKNPAGYCLYFMQRIDAEFSIKKRILAVGKYYCFSKLSKEKKCRYNGKYKMFVRLLVPFGWGVYIYYKMVRGF</sequence>
<proteinExistence type="predicted"/>
<comment type="caution">
    <text evidence="3">The sequence shown here is derived from an EMBL/GenBank/DDBJ whole genome shotgun (WGS) entry which is preliminary data.</text>
</comment>
<dbReference type="PANTHER" id="PTHR22916:SF3">
    <property type="entry name" value="UDP-GLCNAC:BETAGAL BETA-1,3-N-ACETYLGLUCOSAMINYLTRANSFERASE-LIKE PROTEIN 1"/>
    <property type="match status" value="1"/>
</dbReference>
<keyword evidence="3" id="KW-0808">Transferase</keyword>
<feature type="transmembrane region" description="Helical" evidence="1">
    <location>
        <begin position="264"/>
        <end position="280"/>
    </location>
</feature>
<reference evidence="3 4" key="1">
    <citation type="submission" date="2018-08" db="EMBL/GenBank/DDBJ databases">
        <title>A genome reference for cultivated species of the human gut microbiota.</title>
        <authorList>
            <person name="Zou Y."/>
            <person name="Xue W."/>
            <person name="Luo G."/>
        </authorList>
    </citation>
    <scope>NUCLEOTIDE SEQUENCE [LARGE SCALE GENOMIC DNA]</scope>
    <source>
        <strain evidence="3 4">TF11-7</strain>
    </source>
</reference>
<evidence type="ECO:0000259" key="2">
    <source>
        <dbReference type="Pfam" id="PF00535"/>
    </source>
</evidence>
<dbReference type="InterPro" id="IPR001173">
    <property type="entry name" value="Glyco_trans_2-like"/>
</dbReference>
<dbReference type="GO" id="GO:0016758">
    <property type="term" value="F:hexosyltransferase activity"/>
    <property type="evidence" value="ECO:0007669"/>
    <property type="project" value="UniProtKB-ARBA"/>
</dbReference>
<gene>
    <name evidence="3" type="ORF">DXD17_12400</name>
</gene>
<dbReference type="Pfam" id="PF00535">
    <property type="entry name" value="Glycos_transf_2"/>
    <property type="match status" value="1"/>
</dbReference>
<organism evidence="3 4">
    <name type="scientific">[Ruminococcus] lactaris</name>
    <dbReference type="NCBI Taxonomy" id="46228"/>
    <lineage>
        <taxon>Bacteria</taxon>
        <taxon>Bacillati</taxon>
        <taxon>Bacillota</taxon>
        <taxon>Clostridia</taxon>
        <taxon>Lachnospirales</taxon>
        <taxon>Lachnospiraceae</taxon>
        <taxon>Mediterraneibacter</taxon>
    </lineage>
</organism>
<keyword evidence="1" id="KW-1133">Transmembrane helix</keyword>
<keyword evidence="1" id="KW-0472">Membrane</keyword>
<dbReference type="EMBL" id="QSQN01000039">
    <property type="protein sequence ID" value="RGK37416.1"/>
    <property type="molecule type" value="Genomic_DNA"/>
</dbReference>
<protein>
    <submittedName>
        <fullName evidence="3">Glycosyltransferase family 2 protein</fullName>
    </submittedName>
</protein>
<dbReference type="InterPro" id="IPR029044">
    <property type="entry name" value="Nucleotide-diphossugar_trans"/>
</dbReference>
<evidence type="ECO:0000313" key="4">
    <source>
        <dbReference type="Proteomes" id="UP000260793"/>
    </source>
</evidence>
<feature type="domain" description="Glycosyltransferase 2-like" evidence="2">
    <location>
        <begin position="3"/>
        <end position="113"/>
    </location>
</feature>
<dbReference type="AlphaFoldDB" id="A0A3E4LJ88"/>
<evidence type="ECO:0000256" key="1">
    <source>
        <dbReference type="SAM" id="Phobius"/>
    </source>
</evidence>
<dbReference type="RefSeq" id="WP_117688590.1">
    <property type="nucleotide sequence ID" value="NZ_QSQN01000039.1"/>
</dbReference>
<accession>A0A3E4LJ88</accession>
<evidence type="ECO:0000313" key="3">
    <source>
        <dbReference type="EMBL" id="RGK37416.1"/>
    </source>
</evidence>
<name>A0A3E4LJ88_9FIRM</name>
<keyword evidence="1" id="KW-0812">Transmembrane</keyword>